<dbReference type="PANTHER" id="PTHR37833:SF1">
    <property type="entry name" value="SIGNAL PEPTIDE PROTEIN"/>
    <property type="match status" value="1"/>
</dbReference>
<protein>
    <submittedName>
        <fullName evidence="2">DUF1573 domain-containing protein</fullName>
    </submittedName>
</protein>
<dbReference type="InterPro" id="IPR013783">
    <property type="entry name" value="Ig-like_fold"/>
</dbReference>
<dbReference type="Gene3D" id="2.60.40.10">
    <property type="entry name" value="Immunoglobulins"/>
    <property type="match status" value="1"/>
</dbReference>
<name>A0A5C0VFB0_9SPHI</name>
<evidence type="ECO:0000256" key="1">
    <source>
        <dbReference type="SAM" id="SignalP"/>
    </source>
</evidence>
<dbReference type="InterPro" id="IPR011467">
    <property type="entry name" value="DUF1573"/>
</dbReference>
<organism evidence="2 3">
    <name type="scientific">Pedobacter aquae</name>
    <dbReference type="NCBI Taxonomy" id="2605747"/>
    <lineage>
        <taxon>Bacteria</taxon>
        <taxon>Pseudomonadati</taxon>
        <taxon>Bacteroidota</taxon>
        <taxon>Sphingobacteriia</taxon>
        <taxon>Sphingobacteriales</taxon>
        <taxon>Sphingobacteriaceae</taxon>
        <taxon>Pedobacter</taxon>
    </lineage>
</organism>
<gene>
    <name evidence="2" type="ORF">FYC62_02955</name>
</gene>
<feature type="chain" id="PRO_5022924354" evidence="1">
    <location>
        <begin position="22"/>
        <end position="143"/>
    </location>
</feature>
<accession>A0A5C0VFB0</accession>
<dbReference type="PANTHER" id="PTHR37833">
    <property type="entry name" value="LIPOPROTEIN-RELATED"/>
    <property type="match status" value="1"/>
</dbReference>
<dbReference type="PROSITE" id="PS51257">
    <property type="entry name" value="PROKAR_LIPOPROTEIN"/>
    <property type="match status" value="1"/>
</dbReference>
<proteinExistence type="predicted"/>
<evidence type="ECO:0000313" key="2">
    <source>
        <dbReference type="EMBL" id="QEK50739.1"/>
    </source>
</evidence>
<dbReference type="EMBL" id="CP043329">
    <property type="protein sequence ID" value="QEK50739.1"/>
    <property type="molecule type" value="Genomic_DNA"/>
</dbReference>
<keyword evidence="1" id="KW-0732">Signal</keyword>
<dbReference type="AlphaFoldDB" id="A0A5C0VFB0"/>
<evidence type="ECO:0000313" key="3">
    <source>
        <dbReference type="Proteomes" id="UP000323653"/>
    </source>
</evidence>
<dbReference type="RefSeq" id="WP_039451751.1">
    <property type="nucleotide sequence ID" value="NZ_CP043329.1"/>
</dbReference>
<sequence length="143" mass="14945">MKKCFLVLGVAIFLFTGCSNNGSTKSDTNSADTTSASTKGAAAITFKEGTYDFGKIKDGEKVSHDFVFENTGEAPLIILNATATCGCTVPEWPKEPIAVGGTAKITVVFDSAGKVGLQDKVVTILANTVPNTTQIHLIGEVTQ</sequence>
<keyword evidence="3" id="KW-1185">Reference proteome</keyword>
<dbReference type="Pfam" id="PF07610">
    <property type="entry name" value="DUF1573"/>
    <property type="match status" value="1"/>
</dbReference>
<feature type="signal peptide" evidence="1">
    <location>
        <begin position="1"/>
        <end position="21"/>
    </location>
</feature>
<dbReference type="Proteomes" id="UP000323653">
    <property type="component" value="Chromosome"/>
</dbReference>
<dbReference type="KEGG" id="pej:FYC62_02955"/>
<reference evidence="2 3" key="1">
    <citation type="submission" date="2019-08" db="EMBL/GenBank/DDBJ databases">
        <title>Pedobacter sp. nov., isolated from Han river, South Korea.</title>
        <authorList>
            <person name="Lee D.-H."/>
            <person name="Kim Y.-S."/>
            <person name="Hwang E.-M."/>
            <person name="Le Tran T.C."/>
            <person name="Cha C.-J."/>
        </authorList>
    </citation>
    <scope>NUCLEOTIDE SEQUENCE [LARGE SCALE GENOMIC DNA]</scope>
    <source>
        <strain evidence="2 3">CJ43</strain>
    </source>
</reference>